<comment type="subcellular location">
    <subcellularLocation>
        <location evidence="3">Cytoplasm</location>
    </subcellularLocation>
</comment>
<keyword evidence="1 3" id="KW-0963">Cytoplasm</keyword>
<proteinExistence type="inferred from homology"/>
<dbReference type="SUPFAM" id="SSF74942">
    <property type="entry name" value="YhbC-like, C-terminal domain"/>
    <property type="match status" value="1"/>
</dbReference>
<feature type="domain" description="Ribosome maturation factor RimP C-terminal" evidence="5">
    <location>
        <begin position="103"/>
        <end position="172"/>
    </location>
</feature>
<evidence type="ECO:0000259" key="5">
    <source>
        <dbReference type="Pfam" id="PF17384"/>
    </source>
</evidence>
<accession>A0ABR5PR33</accession>
<dbReference type="SUPFAM" id="SSF75420">
    <property type="entry name" value="YhbC-like, N-terminal domain"/>
    <property type="match status" value="1"/>
</dbReference>
<protein>
    <recommendedName>
        <fullName evidence="3">Ribosome maturation factor RimP</fullName>
    </recommendedName>
</protein>
<dbReference type="NCBIfam" id="NF000928">
    <property type="entry name" value="PRK00092.1-2"/>
    <property type="match status" value="1"/>
</dbReference>
<sequence>MSSCAHSFYYGGKFLSKVTDIVRSAVEPIIAKRNDEFVDIEYVKEKGQNYLRIYVDKEPNGIDIDEIADLSELVSEKLDTLDPDPLPDPYILELSSPGAERPIKTEKDWQKAQGEYVHLGLYQKIDGKKMYEGTLKSYNDDEVELEVKIKTRRKTVVVPRKLIANIRFAIEF</sequence>
<organism evidence="6 7">
    <name type="scientific">Lactobacillus intestinalis DSM 6629</name>
    <dbReference type="NCBI Taxonomy" id="1423761"/>
    <lineage>
        <taxon>Bacteria</taxon>
        <taxon>Bacillati</taxon>
        <taxon>Bacillota</taxon>
        <taxon>Bacilli</taxon>
        <taxon>Lactobacillales</taxon>
        <taxon>Lactobacillaceae</taxon>
        <taxon>Lactobacillus</taxon>
    </lineage>
</organism>
<dbReference type="InterPro" id="IPR036847">
    <property type="entry name" value="RimP_C_sf"/>
</dbReference>
<dbReference type="HAMAP" id="MF_01077">
    <property type="entry name" value="RimP"/>
    <property type="match status" value="1"/>
</dbReference>
<gene>
    <name evidence="3" type="primary">rimP</name>
    <name evidence="6" type="ORF">FC44_GL001635</name>
</gene>
<comment type="similarity">
    <text evidence="3">Belongs to the RimP family.</text>
</comment>
<evidence type="ECO:0000256" key="2">
    <source>
        <dbReference type="ARBA" id="ARBA00022517"/>
    </source>
</evidence>
<dbReference type="EMBL" id="AZGN01000046">
    <property type="protein sequence ID" value="KRM32672.1"/>
    <property type="molecule type" value="Genomic_DNA"/>
</dbReference>
<dbReference type="Proteomes" id="UP000051735">
    <property type="component" value="Unassembled WGS sequence"/>
</dbReference>
<reference evidence="6 7" key="1">
    <citation type="journal article" date="2015" name="Genome Announc.">
        <title>Expanding the biotechnology potential of lactobacilli through comparative genomics of 213 strains and associated genera.</title>
        <authorList>
            <person name="Sun Z."/>
            <person name="Harris H.M."/>
            <person name="McCann A."/>
            <person name="Guo C."/>
            <person name="Argimon S."/>
            <person name="Zhang W."/>
            <person name="Yang X."/>
            <person name="Jeffery I.B."/>
            <person name="Cooney J.C."/>
            <person name="Kagawa T.F."/>
            <person name="Liu W."/>
            <person name="Song Y."/>
            <person name="Salvetti E."/>
            <person name="Wrobel A."/>
            <person name="Rasinkangas P."/>
            <person name="Parkhill J."/>
            <person name="Rea M.C."/>
            <person name="O'Sullivan O."/>
            <person name="Ritari J."/>
            <person name="Douillard F.P."/>
            <person name="Paul Ross R."/>
            <person name="Yang R."/>
            <person name="Briner A.E."/>
            <person name="Felis G.E."/>
            <person name="de Vos W.M."/>
            <person name="Barrangou R."/>
            <person name="Klaenhammer T.R."/>
            <person name="Caufield P.W."/>
            <person name="Cui Y."/>
            <person name="Zhang H."/>
            <person name="O'Toole P.W."/>
        </authorList>
    </citation>
    <scope>NUCLEOTIDE SEQUENCE [LARGE SCALE GENOMIC DNA]</scope>
    <source>
        <strain evidence="6 7">DSM 6629</strain>
    </source>
</reference>
<dbReference type="PANTHER" id="PTHR33867">
    <property type="entry name" value="RIBOSOME MATURATION FACTOR RIMP"/>
    <property type="match status" value="1"/>
</dbReference>
<keyword evidence="7" id="KW-1185">Reference proteome</keyword>
<name>A0ABR5PR33_9LACO</name>
<evidence type="ECO:0000256" key="3">
    <source>
        <dbReference type="HAMAP-Rule" id="MF_01077"/>
    </source>
</evidence>
<dbReference type="PANTHER" id="PTHR33867:SF1">
    <property type="entry name" value="RIBOSOME MATURATION FACTOR RIMP"/>
    <property type="match status" value="1"/>
</dbReference>
<evidence type="ECO:0000259" key="4">
    <source>
        <dbReference type="Pfam" id="PF02576"/>
    </source>
</evidence>
<comment type="function">
    <text evidence="3">Required for maturation of 30S ribosomal subunits.</text>
</comment>
<dbReference type="Gene3D" id="2.30.30.180">
    <property type="entry name" value="Ribosome maturation factor RimP, C-terminal domain"/>
    <property type="match status" value="1"/>
</dbReference>
<dbReference type="Pfam" id="PF02576">
    <property type="entry name" value="RimP_N"/>
    <property type="match status" value="1"/>
</dbReference>
<evidence type="ECO:0000313" key="6">
    <source>
        <dbReference type="EMBL" id="KRM32672.1"/>
    </source>
</evidence>
<dbReference type="InterPro" id="IPR028998">
    <property type="entry name" value="RimP_C"/>
</dbReference>
<feature type="domain" description="Ribosome maturation factor RimP N-terminal" evidence="4">
    <location>
        <begin position="26"/>
        <end position="100"/>
    </location>
</feature>
<dbReference type="Pfam" id="PF17384">
    <property type="entry name" value="DUF150_C"/>
    <property type="match status" value="1"/>
</dbReference>
<dbReference type="CDD" id="cd01734">
    <property type="entry name" value="YlxS_C"/>
    <property type="match status" value="1"/>
</dbReference>
<dbReference type="InterPro" id="IPR003728">
    <property type="entry name" value="Ribosome_maturation_RimP"/>
</dbReference>
<evidence type="ECO:0000313" key="7">
    <source>
        <dbReference type="Proteomes" id="UP000051735"/>
    </source>
</evidence>
<evidence type="ECO:0000256" key="1">
    <source>
        <dbReference type="ARBA" id="ARBA00022490"/>
    </source>
</evidence>
<dbReference type="InterPro" id="IPR035956">
    <property type="entry name" value="RimP_N_sf"/>
</dbReference>
<dbReference type="Gene3D" id="3.30.300.70">
    <property type="entry name" value="RimP-like superfamily, N-terminal"/>
    <property type="match status" value="1"/>
</dbReference>
<dbReference type="InterPro" id="IPR028989">
    <property type="entry name" value="RimP_N"/>
</dbReference>
<keyword evidence="2 3" id="KW-0690">Ribosome biogenesis</keyword>
<comment type="caution">
    <text evidence="6">The sequence shown here is derived from an EMBL/GenBank/DDBJ whole genome shotgun (WGS) entry which is preliminary data.</text>
</comment>